<sequence length="141" mass="16267">MKPNLFNRPMVVIAVTNDDNRKDEQAQLNARDELMRRLAARGHVVESAIGIYEGERELVVMALLPNGLDHLVRCVELARDDYYQQCILYIDPEGKGYLVDKECCIDYIGKCHITQKGDWLDPQLPNNRTELADGRFFHFTK</sequence>
<proteinExistence type="predicted"/>
<name>A0ABZ2CM56_9CAUD</name>
<dbReference type="Proteomes" id="UP001342544">
    <property type="component" value="Segment"/>
</dbReference>
<organism evidence="1 2">
    <name type="scientific">Aeromonas phage phiA014L</name>
    <dbReference type="NCBI Taxonomy" id="3119844"/>
    <lineage>
        <taxon>Viruses</taxon>
        <taxon>Duplodnaviria</taxon>
        <taxon>Heunggongvirae</taxon>
        <taxon>Uroviricota</taxon>
        <taxon>Caudoviricetes</taxon>
        <taxon>Autographivirales</taxon>
        <taxon>Autonotataviridae</taxon>
        <taxon>Melnykvirinae</taxon>
        <taxon>Ahphunavirus</taxon>
        <taxon>Ahphunavirus A014L</taxon>
    </lineage>
</organism>
<protein>
    <submittedName>
        <fullName evidence="1">Uncharacterized protein</fullName>
    </submittedName>
</protein>
<reference evidence="1 2" key="1">
    <citation type="submission" date="2024-01" db="EMBL/GenBank/DDBJ databases">
        <authorList>
            <person name="Wang Y."/>
            <person name="Lin M."/>
        </authorList>
    </citation>
    <scope>NUCLEOTIDE SEQUENCE [LARGE SCALE GENOMIC DNA]</scope>
</reference>
<keyword evidence="2" id="KW-1185">Reference proteome</keyword>
<dbReference type="EMBL" id="PP226938">
    <property type="protein sequence ID" value="WVX92033.1"/>
    <property type="molecule type" value="Genomic_DNA"/>
</dbReference>
<accession>A0ABZ2CM56</accession>
<evidence type="ECO:0000313" key="2">
    <source>
        <dbReference type="Proteomes" id="UP001342544"/>
    </source>
</evidence>
<evidence type="ECO:0000313" key="1">
    <source>
        <dbReference type="EMBL" id="WVX92033.1"/>
    </source>
</evidence>